<dbReference type="Proteomes" id="UP001589643">
    <property type="component" value="Unassembled WGS sequence"/>
</dbReference>
<keyword evidence="2" id="KW-1185">Reference proteome</keyword>
<evidence type="ECO:0000313" key="2">
    <source>
        <dbReference type="Proteomes" id="UP001589643"/>
    </source>
</evidence>
<gene>
    <name evidence="1" type="ORF">AB7P39_01615</name>
</gene>
<evidence type="ECO:0000313" key="1">
    <source>
        <dbReference type="EMBL" id="MFB8891534.1"/>
    </source>
</evidence>
<dbReference type="InterPro" id="IPR027417">
    <property type="entry name" value="P-loop_NTPase"/>
</dbReference>
<dbReference type="EMBL" id="JBHLHV010000001">
    <property type="protein sequence ID" value="MFB8891534.1"/>
    <property type="molecule type" value="Genomic_DNA"/>
</dbReference>
<accession>A0ABV5ENJ0</accession>
<dbReference type="Gene3D" id="3.40.50.300">
    <property type="entry name" value="P-loop containing nucleotide triphosphate hydrolases"/>
    <property type="match status" value="1"/>
</dbReference>
<comment type="caution">
    <text evidence="1">The sequence shown here is derived from an EMBL/GenBank/DDBJ whole genome shotgun (WGS) entry which is preliminary data.</text>
</comment>
<proteinExistence type="predicted"/>
<protein>
    <recommendedName>
        <fullName evidence="3">Hcy-binding domain-containing protein</fullName>
    </recommendedName>
</protein>
<sequence length="99" mass="10634">MIGGDNLDQAYPQPWRSALDLAEQNLAAMWANYRAAGYSRVIFTNTVSVLEIPALSAALGGDVRCSAVLLTSSDETAAQRLARREIGTALDEHVRRSAG</sequence>
<organism evidence="1 2">
    <name type="scientific">Microbacterium plantarum</name>
    <dbReference type="NCBI Taxonomy" id="1816425"/>
    <lineage>
        <taxon>Bacteria</taxon>
        <taxon>Bacillati</taxon>
        <taxon>Actinomycetota</taxon>
        <taxon>Actinomycetes</taxon>
        <taxon>Micrococcales</taxon>
        <taxon>Microbacteriaceae</taxon>
        <taxon>Microbacterium</taxon>
    </lineage>
</organism>
<dbReference type="RefSeq" id="WP_378715963.1">
    <property type="nucleotide sequence ID" value="NZ_JBHLHV010000001.1"/>
</dbReference>
<evidence type="ECO:0008006" key="3">
    <source>
        <dbReference type="Google" id="ProtNLM"/>
    </source>
</evidence>
<reference evidence="1 2" key="1">
    <citation type="submission" date="2024-08" db="EMBL/GenBank/DDBJ databases">
        <title>Heavy metals resistant antinobacteria isolated from wastewater.</title>
        <authorList>
            <person name="Roman Ponce B."/>
            <person name="Blanco Mercado M.A."/>
            <person name="Avila Aldana I.N."/>
            <person name="Morales Arrieta S."/>
        </authorList>
    </citation>
    <scope>NUCLEOTIDE SEQUENCE [LARGE SCALE GENOMIC DNA]</scope>
    <source>
        <strain evidence="2">sma-1</strain>
    </source>
</reference>
<name>A0ABV5ENJ0_9MICO</name>